<dbReference type="AlphaFoldDB" id="A0A1M7BD77"/>
<dbReference type="PROSITE" id="PS50943">
    <property type="entry name" value="HTH_CROC1"/>
    <property type="match status" value="1"/>
</dbReference>
<dbReference type="Proteomes" id="UP000184386">
    <property type="component" value="Unassembled WGS sequence"/>
</dbReference>
<evidence type="ECO:0000256" key="1">
    <source>
        <dbReference type="ARBA" id="ARBA00023125"/>
    </source>
</evidence>
<evidence type="ECO:0000313" key="3">
    <source>
        <dbReference type="EMBL" id="SHL52881.1"/>
    </source>
</evidence>
<dbReference type="InterPro" id="IPR001387">
    <property type="entry name" value="Cro/C1-type_HTH"/>
</dbReference>
<protein>
    <submittedName>
        <fullName evidence="3">Transcriptional regulator, contains XRE-family HTH domain</fullName>
    </submittedName>
</protein>
<dbReference type="PANTHER" id="PTHR46558:SF11">
    <property type="entry name" value="HTH-TYPE TRANSCRIPTIONAL REGULATOR XRE"/>
    <property type="match status" value="1"/>
</dbReference>
<sequence length="391" mass="45440">MDKINISENIVRLRREKRITQEQLADFLGITKASVSKWEMSYTMPDIQLLPRLAAYFDVTIDELMGYEPQLDEKQIRAIYEELAREFVEKGFKSTFDKSEELVKEYYTCYPFLLYMAVLWQSHISLAPDEESQLAAGEKIISLCNHILENCQDMIICDNVITVKEITALITGKAAEVISDLEDSIKKSSFQNKGYLLSLAYIEVGNKEEADATLQVEMYKNIIMLVSHGMNFLLLHSEDSELTFETIHRLDRVLGCFEIEKVNPKFASGYYYYVTISLCLLLKECKNNQEKYKSLKPEEIEKEAYKYIKKFIHSEQISMKQGLGLQGDQFFTKLEEWDSKSDIGITNIKNNQQLEKDIIEMLHNPIFTEVLEAERLKGYERMILEYGKEAK</sequence>
<keyword evidence="4" id="KW-1185">Reference proteome</keyword>
<dbReference type="OrthoDB" id="9812495at2"/>
<dbReference type="PANTHER" id="PTHR46558">
    <property type="entry name" value="TRACRIPTIONAL REGULATORY PROTEIN-RELATED-RELATED"/>
    <property type="match status" value="1"/>
</dbReference>
<gene>
    <name evidence="3" type="ORF">SAMN02745136_05089</name>
</gene>
<keyword evidence="1" id="KW-0238">DNA-binding</keyword>
<dbReference type="EMBL" id="FRAC01000036">
    <property type="protein sequence ID" value="SHL52881.1"/>
    <property type="molecule type" value="Genomic_DNA"/>
</dbReference>
<evidence type="ECO:0000259" key="2">
    <source>
        <dbReference type="PROSITE" id="PS50943"/>
    </source>
</evidence>
<dbReference type="SUPFAM" id="SSF47413">
    <property type="entry name" value="lambda repressor-like DNA-binding domains"/>
    <property type="match status" value="1"/>
</dbReference>
<dbReference type="InterPro" id="IPR010982">
    <property type="entry name" value="Lambda_DNA-bd_dom_sf"/>
</dbReference>
<dbReference type="GO" id="GO:0003677">
    <property type="term" value="F:DNA binding"/>
    <property type="evidence" value="ECO:0007669"/>
    <property type="project" value="UniProtKB-KW"/>
</dbReference>
<accession>A0A1M7BD77</accession>
<feature type="domain" description="HTH cro/C1-type" evidence="2">
    <location>
        <begin position="10"/>
        <end position="64"/>
    </location>
</feature>
<dbReference type="CDD" id="cd00093">
    <property type="entry name" value="HTH_XRE"/>
    <property type="match status" value="1"/>
</dbReference>
<organism evidence="3 4">
    <name type="scientific">Anaerocolumna jejuensis DSM 15929</name>
    <dbReference type="NCBI Taxonomy" id="1121322"/>
    <lineage>
        <taxon>Bacteria</taxon>
        <taxon>Bacillati</taxon>
        <taxon>Bacillota</taxon>
        <taxon>Clostridia</taxon>
        <taxon>Lachnospirales</taxon>
        <taxon>Lachnospiraceae</taxon>
        <taxon>Anaerocolumna</taxon>
    </lineage>
</organism>
<dbReference type="RefSeq" id="WP_073280003.1">
    <property type="nucleotide sequence ID" value="NZ_FRAC01000036.1"/>
</dbReference>
<dbReference type="STRING" id="1121322.SAMN02745136_05089"/>
<proteinExistence type="predicted"/>
<name>A0A1M7BD77_9FIRM</name>
<dbReference type="SMART" id="SM00530">
    <property type="entry name" value="HTH_XRE"/>
    <property type="match status" value="1"/>
</dbReference>
<dbReference type="Gene3D" id="1.10.260.40">
    <property type="entry name" value="lambda repressor-like DNA-binding domains"/>
    <property type="match status" value="1"/>
</dbReference>
<evidence type="ECO:0000313" key="4">
    <source>
        <dbReference type="Proteomes" id="UP000184386"/>
    </source>
</evidence>
<dbReference type="Pfam" id="PF01381">
    <property type="entry name" value="HTH_3"/>
    <property type="match status" value="1"/>
</dbReference>
<reference evidence="3 4" key="1">
    <citation type="submission" date="2016-11" db="EMBL/GenBank/DDBJ databases">
        <authorList>
            <person name="Jaros S."/>
            <person name="Januszkiewicz K."/>
            <person name="Wedrychowicz H."/>
        </authorList>
    </citation>
    <scope>NUCLEOTIDE SEQUENCE [LARGE SCALE GENOMIC DNA]</scope>
    <source>
        <strain evidence="3 4">DSM 15929</strain>
    </source>
</reference>